<reference evidence="2" key="1">
    <citation type="submission" date="2022-09" db="EMBL/GenBank/DDBJ databases">
        <title>Aureispira anguillicida sp. nov., isolated from Leptocephalus of Japanese eel Anguilla japonica.</title>
        <authorList>
            <person name="Yuasa K."/>
            <person name="Mekata T."/>
            <person name="Ikunari K."/>
        </authorList>
    </citation>
    <scope>NUCLEOTIDE SEQUENCE</scope>
    <source>
        <strain evidence="2">EL160426</strain>
    </source>
</reference>
<dbReference type="RefSeq" id="WP_264791913.1">
    <property type="nucleotide sequence ID" value="NZ_AP026867.1"/>
</dbReference>
<evidence type="ECO:0000313" key="3">
    <source>
        <dbReference type="Proteomes" id="UP001060919"/>
    </source>
</evidence>
<accession>A0A915YCM2</accession>
<dbReference type="KEGG" id="aup:AsAng_0013340"/>
<name>A0A915YCM2_9BACT</name>
<dbReference type="EMBL" id="AP026867">
    <property type="protein sequence ID" value="BDS10625.1"/>
    <property type="molecule type" value="Genomic_DNA"/>
</dbReference>
<keyword evidence="3" id="KW-1185">Reference proteome</keyword>
<protein>
    <submittedName>
        <fullName evidence="2">Uncharacterized protein</fullName>
    </submittedName>
</protein>
<feature type="coiled-coil region" evidence="1">
    <location>
        <begin position="79"/>
        <end position="106"/>
    </location>
</feature>
<dbReference type="Proteomes" id="UP001060919">
    <property type="component" value="Chromosome"/>
</dbReference>
<sequence>MATPCDSLISNYANKLKVYNQKKKTYQKEKLRRENLRTSYNLYCLGRNYHGNPVLFRGRDDAMNCFATRIVIWWNSGKYKAAKTALDKAEKALKAAEKKMKACMNNHKNFYIKK</sequence>
<proteinExistence type="predicted"/>
<keyword evidence="1" id="KW-0175">Coiled coil</keyword>
<evidence type="ECO:0000256" key="1">
    <source>
        <dbReference type="SAM" id="Coils"/>
    </source>
</evidence>
<gene>
    <name evidence="2" type="ORF">AsAng_0013340</name>
</gene>
<evidence type="ECO:0000313" key="2">
    <source>
        <dbReference type="EMBL" id="BDS10625.1"/>
    </source>
</evidence>
<organism evidence="2 3">
    <name type="scientific">Aureispira anguillae</name>
    <dbReference type="NCBI Taxonomy" id="2864201"/>
    <lineage>
        <taxon>Bacteria</taxon>
        <taxon>Pseudomonadati</taxon>
        <taxon>Bacteroidota</taxon>
        <taxon>Saprospiria</taxon>
        <taxon>Saprospirales</taxon>
        <taxon>Saprospiraceae</taxon>
        <taxon>Aureispira</taxon>
    </lineage>
</organism>
<dbReference type="AlphaFoldDB" id="A0A915YCM2"/>